<reference evidence="1 2" key="1">
    <citation type="journal article" date="2023" name="Plants (Basel)">
        <title>Bridging the Gap: Combining Genomics and Transcriptomics Approaches to Understand Stylosanthes scabra, an Orphan Legume from the Brazilian Caatinga.</title>
        <authorList>
            <person name="Ferreira-Neto J.R.C."/>
            <person name="da Silva M.D."/>
            <person name="Binneck E."/>
            <person name="de Melo N.F."/>
            <person name="da Silva R.H."/>
            <person name="de Melo A.L.T.M."/>
            <person name="Pandolfi V."/>
            <person name="Bustamante F.O."/>
            <person name="Brasileiro-Vidal A.C."/>
            <person name="Benko-Iseppon A.M."/>
        </authorList>
    </citation>
    <scope>NUCLEOTIDE SEQUENCE [LARGE SCALE GENOMIC DNA]</scope>
    <source>
        <tissue evidence="1">Leaves</tissue>
    </source>
</reference>
<organism evidence="1 2">
    <name type="scientific">Stylosanthes scabra</name>
    <dbReference type="NCBI Taxonomy" id="79078"/>
    <lineage>
        <taxon>Eukaryota</taxon>
        <taxon>Viridiplantae</taxon>
        <taxon>Streptophyta</taxon>
        <taxon>Embryophyta</taxon>
        <taxon>Tracheophyta</taxon>
        <taxon>Spermatophyta</taxon>
        <taxon>Magnoliopsida</taxon>
        <taxon>eudicotyledons</taxon>
        <taxon>Gunneridae</taxon>
        <taxon>Pentapetalae</taxon>
        <taxon>rosids</taxon>
        <taxon>fabids</taxon>
        <taxon>Fabales</taxon>
        <taxon>Fabaceae</taxon>
        <taxon>Papilionoideae</taxon>
        <taxon>50 kb inversion clade</taxon>
        <taxon>dalbergioids sensu lato</taxon>
        <taxon>Dalbergieae</taxon>
        <taxon>Pterocarpus clade</taxon>
        <taxon>Stylosanthes</taxon>
    </lineage>
</organism>
<protein>
    <submittedName>
        <fullName evidence="1">Uncharacterized protein</fullName>
    </submittedName>
</protein>
<gene>
    <name evidence="1" type="ORF">PIB30_000566</name>
</gene>
<accession>A0ABU6X469</accession>
<comment type="caution">
    <text evidence="1">The sequence shown here is derived from an EMBL/GenBank/DDBJ whole genome shotgun (WGS) entry which is preliminary data.</text>
</comment>
<keyword evidence="2" id="KW-1185">Reference proteome</keyword>
<dbReference type="EMBL" id="JASCZI010211450">
    <property type="protein sequence ID" value="MED6191465.1"/>
    <property type="molecule type" value="Genomic_DNA"/>
</dbReference>
<name>A0ABU6X469_9FABA</name>
<evidence type="ECO:0000313" key="2">
    <source>
        <dbReference type="Proteomes" id="UP001341840"/>
    </source>
</evidence>
<dbReference type="Proteomes" id="UP001341840">
    <property type="component" value="Unassembled WGS sequence"/>
</dbReference>
<proteinExistence type="predicted"/>
<evidence type="ECO:0000313" key="1">
    <source>
        <dbReference type="EMBL" id="MED6191465.1"/>
    </source>
</evidence>
<sequence>MLIAILAPTCGGKVAVLRSPYPSFTSHDSLSQRAVPTAALLFSSPLQEAVTRLSGSSEHLDGYRSIGLNQQKYEIADDMVIKLSVIAENVCCQTSVRSIVLPHFPQTLPLPECPSLITRPLRALRAAASFALFPPRTRKCIQVQVR</sequence>